<organism evidence="1 2">
    <name type="scientific">Trichogramma kaykai</name>
    <dbReference type="NCBI Taxonomy" id="54128"/>
    <lineage>
        <taxon>Eukaryota</taxon>
        <taxon>Metazoa</taxon>
        <taxon>Ecdysozoa</taxon>
        <taxon>Arthropoda</taxon>
        <taxon>Hexapoda</taxon>
        <taxon>Insecta</taxon>
        <taxon>Pterygota</taxon>
        <taxon>Neoptera</taxon>
        <taxon>Endopterygota</taxon>
        <taxon>Hymenoptera</taxon>
        <taxon>Apocrita</taxon>
        <taxon>Proctotrupomorpha</taxon>
        <taxon>Chalcidoidea</taxon>
        <taxon>Trichogrammatidae</taxon>
        <taxon>Trichogramma</taxon>
    </lineage>
</organism>
<proteinExistence type="predicted"/>
<dbReference type="AlphaFoldDB" id="A0ABD2VZD8"/>
<evidence type="ECO:0000313" key="2">
    <source>
        <dbReference type="Proteomes" id="UP001627154"/>
    </source>
</evidence>
<accession>A0ABD2VZD8</accession>
<gene>
    <name evidence="1" type="ORF">TKK_018565</name>
</gene>
<dbReference type="EMBL" id="JBJJXI010000151">
    <property type="protein sequence ID" value="KAL3385830.1"/>
    <property type="molecule type" value="Genomic_DNA"/>
</dbReference>
<name>A0ABD2VZD8_9HYME</name>
<evidence type="ECO:0000313" key="1">
    <source>
        <dbReference type="EMBL" id="KAL3385830.1"/>
    </source>
</evidence>
<dbReference type="Proteomes" id="UP001627154">
    <property type="component" value="Unassembled WGS sequence"/>
</dbReference>
<keyword evidence="2" id="KW-1185">Reference proteome</keyword>
<reference evidence="1 2" key="1">
    <citation type="journal article" date="2024" name="bioRxiv">
        <title>A reference genome for Trichogramma kaykai: A tiny desert-dwelling parasitoid wasp with competing sex-ratio distorters.</title>
        <authorList>
            <person name="Culotta J."/>
            <person name="Lindsey A.R."/>
        </authorList>
    </citation>
    <scope>NUCLEOTIDE SEQUENCE [LARGE SCALE GENOMIC DNA]</scope>
    <source>
        <strain evidence="1 2">KSX58</strain>
    </source>
</reference>
<comment type="caution">
    <text evidence="1">The sequence shown here is derived from an EMBL/GenBank/DDBJ whole genome shotgun (WGS) entry which is preliminary data.</text>
</comment>
<protein>
    <submittedName>
        <fullName evidence="1">Uncharacterized protein</fullName>
    </submittedName>
</protein>
<sequence>MITRPFCFSDSSVSAFEAVMQTEREKKRFDLRVGVSEIERMRPGHASIAQLGEHDHRAERAATTGN</sequence>